<dbReference type="RefSeq" id="WP_176531428.1">
    <property type="nucleotide sequence ID" value="NZ_CP088022.1"/>
</dbReference>
<comment type="caution">
    <text evidence="1">The sequence shown here is derived from an EMBL/GenBank/DDBJ whole genome shotgun (WGS) entry which is preliminary data.</text>
</comment>
<dbReference type="EMBL" id="JABWSX010000001">
    <property type="protein sequence ID" value="NVL07811.1"/>
    <property type="molecule type" value="Genomic_DNA"/>
</dbReference>
<proteinExistence type="predicted"/>
<organism evidence="1">
    <name type="scientific">Bradyrhizobium quebecense</name>
    <dbReference type="NCBI Taxonomy" id="2748629"/>
    <lineage>
        <taxon>Bacteria</taxon>
        <taxon>Pseudomonadati</taxon>
        <taxon>Pseudomonadota</taxon>
        <taxon>Alphaproteobacteria</taxon>
        <taxon>Hyphomicrobiales</taxon>
        <taxon>Nitrobacteraceae</taxon>
        <taxon>Bradyrhizobium</taxon>
    </lineage>
</organism>
<gene>
    <name evidence="1" type="ORF">HU230_19090</name>
</gene>
<accession>A0A973WQX2</accession>
<reference evidence="1" key="1">
    <citation type="submission" date="2020-06" db="EMBL/GenBank/DDBJ databases">
        <title>Whole Genome Sequence of Bradyrhizobium sp. Strain 66S1MB.</title>
        <authorList>
            <person name="Bromfield E."/>
            <person name="Cloutier S."/>
        </authorList>
    </citation>
    <scope>NUCLEOTIDE SEQUENCE</scope>
    <source>
        <strain evidence="1">66S1MB</strain>
    </source>
</reference>
<dbReference type="AlphaFoldDB" id="A0A973WQX2"/>
<protein>
    <submittedName>
        <fullName evidence="1">Uncharacterized protein</fullName>
    </submittedName>
</protein>
<name>A0A973WQX2_9BRAD</name>
<evidence type="ECO:0000313" key="1">
    <source>
        <dbReference type="EMBL" id="NVL07811.1"/>
    </source>
</evidence>
<sequence length="73" mass="7925">MTFRLHATVKSLGSSFIPMITVRGVMGRMVGSYCPKGARLETSTFTSKLCAQICADQMAHKVATLRPDMFAVA</sequence>